<dbReference type="InterPro" id="IPR052029">
    <property type="entry name" value="PpiD_chaperone"/>
</dbReference>
<evidence type="ECO:0000256" key="1">
    <source>
        <dbReference type="ARBA" id="ARBA00004401"/>
    </source>
</evidence>
<keyword evidence="5" id="KW-0472">Membrane</keyword>
<dbReference type="HOGENOM" id="CLU_023843_2_0_5"/>
<comment type="similarity">
    <text evidence="7">Belongs to the PpiD chaperone family.</text>
</comment>
<dbReference type="EMBL" id="CP001678">
    <property type="protein sequence ID" value="ACT59383.1"/>
    <property type="molecule type" value="Genomic_DNA"/>
</dbReference>
<evidence type="ECO:0000256" key="7">
    <source>
        <dbReference type="ARBA" id="ARBA00038408"/>
    </source>
</evidence>
<dbReference type="Pfam" id="PF13624">
    <property type="entry name" value="SurA_N_3"/>
    <property type="match status" value="1"/>
</dbReference>
<evidence type="ECO:0000313" key="9">
    <source>
        <dbReference type="EMBL" id="ACT59383.1"/>
    </source>
</evidence>
<keyword evidence="6" id="KW-0143">Chaperone</keyword>
<dbReference type="PANTHER" id="PTHR47529">
    <property type="entry name" value="PEPTIDYL-PROLYL CIS-TRANS ISOMERASE D"/>
    <property type="match status" value="1"/>
</dbReference>
<reference evidence="10" key="1">
    <citation type="journal article" date="2011" name="J. Bacteriol.">
        <title>Genome sequences of eight morphologically diverse alphaproteobacteria.</title>
        <authorList>
            <consortium name="US DOE Joint Genome Institute"/>
            <person name="Brown P.J."/>
            <person name="Kysela D.T."/>
            <person name="Buechlein A."/>
            <person name="Hemmerich C."/>
            <person name="Brun Y.V."/>
        </authorList>
    </citation>
    <scope>NUCLEOTIDE SEQUENCE [LARGE SCALE GENOMIC DNA]</scope>
    <source>
        <strain evidence="10">ATCC 49814 / DSM 5838 / IFAM 1418</strain>
    </source>
</reference>
<dbReference type="GO" id="GO:0003755">
    <property type="term" value="F:peptidyl-prolyl cis-trans isomerase activity"/>
    <property type="evidence" value="ECO:0007669"/>
    <property type="project" value="InterPro"/>
</dbReference>
<dbReference type="KEGG" id="hba:Hbal_1695"/>
<evidence type="ECO:0000313" key="10">
    <source>
        <dbReference type="Proteomes" id="UP000002745"/>
    </source>
</evidence>
<dbReference type="STRING" id="582402.Hbal_1695"/>
<evidence type="ECO:0000256" key="3">
    <source>
        <dbReference type="ARBA" id="ARBA00022692"/>
    </source>
</evidence>
<protein>
    <recommendedName>
        <fullName evidence="8">PpiC domain-containing protein</fullName>
    </recommendedName>
</protein>
<keyword evidence="2" id="KW-1003">Cell membrane</keyword>
<organism evidence="9 10">
    <name type="scientific">Hirschia baltica (strain ATCC 49814 / DSM 5838 / IFAM 1418)</name>
    <dbReference type="NCBI Taxonomy" id="582402"/>
    <lineage>
        <taxon>Bacteria</taxon>
        <taxon>Pseudomonadati</taxon>
        <taxon>Pseudomonadota</taxon>
        <taxon>Alphaproteobacteria</taxon>
        <taxon>Hyphomonadales</taxon>
        <taxon>Hyphomonadaceae</taxon>
        <taxon>Hirschia</taxon>
    </lineage>
</organism>
<dbReference type="InterPro" id="IPR000297">
    <property type="entry name" value="PPIase_PpiC"/>
</dbReference>
<sequence length="634" mass="69907">MLSIVRRMVRSKLMLVVIGLLIVGLAGMGLPDMFSSSEPRGMISAGDRFIVKRDIDNRIDTYLRSVRESEGRTISRQEAAKAGVIQQILQSVASETALLAFADKEKISASRYAVTDMVVNAPRFKNAVTGEFDDASFKDFARLQGLSVRQLETNLKESFTREYIADAVSTGVNTPDALGKVWITSQSEQREFSYVKIPNDVSDEGILPTDEEVAAFYEENKTAFTQPKRKALSILSISPIDFIGSVEIPETVLKDEYDLRIKEFSSPESREIKEFSSSDRRLVQQAVDEIGAGGDVETVLSSLPDLVVTTKIVTRDQISDEEYAKTAFIVPEDTHFGVFELGEGNWTGAYVDTIYPGTPKPFETVSDQIFTELATVAAEQIFERKQEEMFDFVGGGFNLEEAADALGVPLMKYSAIDAQGRTEEGHLLGGIVFRPDAMETIQSLDFEDEMSEILDDANNGIYVIRLDTVEEGFIPELADVKSLATESYKIYQASQASEKLANDLLDRAKALDDLSEAASELGLDYVKPEQNLNRREAPEGVTRSMAYQLLGAKAGDYVVASEQDGSKTVLHLENVSNLEPEMLETLASSGKRAVSESLEADIQRAFVEAVMEDAKIEVNNNAVSEYIQSMASPQ</sequence>
<keyword evidence="10" id="KW-1185">Reference proteome</keyword>
<gene>
    <name evidence="9" type="ordered locus">Hbal_1695</name>
</gene>
<dbReference type="RefSeq" id="WP_015827533.1">
    <property type="nucleotide sequence ID" value="NC_012982.1"/>
</dbReference>
<evidence type="ECO:0000256" key="4">
    <source>
        <dbReference type="ARBA" id="ARBA00022989"/>
    </source>
</evidence>
<dbReference type="GO" id="GO:0005886">
    <property type="term" value="C:plasma membrane"/>
    <property type="evidence" value="ECO:0007669"/>
    <property type="project" value="UniProtKB-SubCell"/>
</dbReference>
<evidence type="ECO:0000256" key="2">
    <source>
        <dbReference type="ARBA" id="ARBA00022475"/>
    </source>
</evidence>
<evidence type="ECO:0000256" key="6">
    <source>
        <dbReference type="ARBA" id="ARBA00023186"/>
    </source>
</evidence>
<name>C6XJT8_HIRBI</name>
<dbReference type="SUPFAM" id="SSF109998">
    <property type="entry name" value="Triger factor/SurA peptide-binding domain-like"/>
    <property type="match status" value="1"/>
</dbReference>
<keyword evidence="4" id="KW-1133">Transmembrane helix</keyword>
<dbReference type="PANTHER" id="PTHR47529:SF1">
    <property type="entry name" value="PERIPLASMIC CHAPERONE PPID"/>
    <property type="match status" value="1"/>
</dbReference>
<feature type="domain" description="PpiC" evidence="8">
    <location>
        <begin position="248"/>
        <end position="367"/>
    </location>
</feature>
<dbReference type="Pfam" id="PF13145">
    <property type="entry name" value="Rotamase_2"/>
    <property type="match status" value="1"/>
</dbReference>
<evidence type="ECO:0000256" key="5">
    <source>
        <dbReference type="ARBA" id="ARBA00023136"/>
    </source>
</evidence>
<proteinExistence type="inferred from homology"/>
<evidence type="ECO:0000259" key="8">
    <source>
        <dbReference type="Pfam" id="PF13145"/>
    </source>
</evidence>
<dbReference type="OrthoDB" id="9768393at2"/>
<comment type="subcellular location">
    <subcellularLocation>
        <location evidence="1">Cell membrane</location>
        <topology evidence="1">Single-pass type II membrane protein</topology>
    </subcellularLocation>
</comment>
<dbReference type="eggNOG" id="COG0760">
    <property type="taxonomic scope" value="Bacteria"/>
</dbReference>
<dbReference type="InterPro" id="IPR027304">
    <property type="entry name" value="Trigger_fact/SurA_dom_sf"/>
</dbReference>
<accession>C6XJT8</accession>
<dbReference type="AlphaFoldDB" id="C6XJT8"/>
<dbReference type="Proteomes" id="UP000002745">
    <property type="component" value="Chromosome"/>
</dbReference>
<keyword evidence="3" id="KW-0812">Transmembrane</keyword>